<dbReference type="EMBL" id="GBEZ01007533">
    <property type="protein sequence ID" value="JAC77940.1"/>
    <property type="molecule type" value="Transcribed_RNA"/>
</dbReference>
<protein>
    <recommendedName>
        <fullName evidence="5 14">3-isopropylmalate dehydrogenase</fullName>
        <ecNumber evidence="5 14">1.1.1.85</ecNumber>
    </recommendedName>
</protein>
<comment type="subunit">
    <text evidence="4 14">Homodimer.</text>
</comment>
<dbReference type="AlphaFoldDB" id="A0A061S4W3"/>
<organism evidence="16">
    <name type="scientific">Tetraselmis sp. GSL018</name>
    <dbReference type="NCBI Taxonomy" id="582737"/>
    <lineage>
        <taxon>Eukaryota</taxon>
        <taxon>Viridiplantae</taxon>
        <taxon>Chlorophyta</taxon>
        <taxon>core chlorophytes</taxon>
        <taxon>Chlorodendrophyceae</taxon>
        <taxon>Chlorodendrales</taxon>
        <taxon>Chlorodendraceae</taxon>
        <taxon>Tetraselmis</taxon>
    </lineage>
</organism>
<comment type="subcellular location">
    <subcellularLocation>
        <location evidence="2">Cytoplasm</location>
    </subcellularLocation>
</comment>
<proteinExistence type="inferred from homology"/>
<dbReference type="GO" id="GO:0003862">
    <property type="term" value="F:3-isopropylmalate dehydrogenase activity"/>
    <property type="evidence" value="ECO:0007669"/>
    <property type="project" value="UniProtKB-EC"/>
</dbReference>
<evidence type="ECO:0000256" key="1">
    <source>
        <dbReference type="ARBA" id="ARBA00001936"/>
    </source>
</evidence>
<dbReference type="FunFam" id="3.40.718.10:FF:000028">
    <property type="entry name" value="3-isopropylmalate dehydrogenase"/>
    <property type="match status" value="1"/>
</dbReference>
<evidence type="ECO:0000256" key="3">
    <source>
        <dbReference type="ARBA" id="ARBA00008319"/>
    </source>
</evidence>
<dbReference type="PANTHER" id="PTHR42979:SF1">
    <property type="entry name" value="3-ISOPROPYLMALATE DEHYDROGENASE"/>
    <property type="match status" value="1"/>
</dbReference>
<evidence type="ECO:0000256" key="6">
    <source>
        <dbReference type="ARBA" id="ARBA00022430"/>
    </source>
</evidence>
<evidence type="ECO:0000313" key="16">
    <source>
        <dbReference type="EMBL" id="JAC77940.1"/>
    </source>
</evidence>
<dbReference type="SUPFAM" id="SSF53659">
    <property type="entry name" value="Isocitrate/Isopropylmalate dehydrogenase-like"/>
    <property type="match status" value="1"/>
</dbReference>
<keyword evidence="13 14" id="KW-0100">Branched-chain amino acid biosynthesis</keyword>
<dbReference type="PANTHER" id="PTHR42979">
    <property type="entry name" value="3-ISOPROPYLMALATE DEHYDROGENASE"/>
    <property type="match status" value="1"/>
</dbReference>
<dbReference type="EC" id="1.1.1.85" evidence="5 14"/>
<dbReference type="InterPro" id="IPR004429">
    <property type="entry name" value="Isopropylmalate_DH"/>
</dbReference>
<dbReference type="NCBIfam" id="TIGR00169">
    <property type="entry name" value="leuB"/>
    <property type="match status" value="1"/>
</dbReference>
<keyword evidence="8" id="KW-0028">Amino-acid biosynthesis</keyword>
<reference evidence="16" key="1">
    <citation type="submission" date="2014-05" db="EMBL/GenBank/DDBJ databases">
        <title>The transcriptome of the halophilic microalga Tetraselmis sp. GSL018 isolated from the Great Salt Lake, Utah.</title>
        <authorList>
            <person name="Jinkerson R.E."/>
            <person name="D'Adamo S."/>
            <person name="Posewitz M.C."/>
        </authorList>
    </citation>
    <scope>NUCLEOTIDE SEQUENCE</scope>
    <source>
        <strain evidence="16">GSL018</strain>
    </source>
</reference>
<evidence type="ECO:0000259" key="15">
    <source>
        <dbReference type="SMART" id="SM01329"/>
    </source>
</evidence>
<evidence type="ECO:0000256" key="12">
    <source>
        <dbReference type="ARBA" id="ARBA00023027"/>
    </source>
</evidence>
<gene>
    <name evidence="16" type="primary">LEUB</name>
    <name evidence="16" type="ORF">TSPGSL018_16434</name>
</gene>
<evidence type="ECO:0000256" key="8">
    <source>
        <dbReference type="ARBA" id="ARBA00022605"/>
    </source>
</evidence>
<evidence type="ECO:0000256" key="11">
    <source>
        <dbReference type="ARBA" id="ARBA00023002"/>
    </source>
</evidence>
<dbReference type="GO" id="GO:0051287">
    <property type="term" value="F:NAD binding"/>
    <property type="evidence" value="ECO:0007669"/>
    <property type="project" value="InterPro"/>
</dbReference>
<accession>A0A061S4W3</accession>
<evidence type="ECO:0000256" key="9">
    <source>
        <dbReference type="ARBA" id="ARBA00022723"/>
    </source>
</evidence>
<keyword evidence="7" id="KW-0963">Cytoplasm</keyword>
<comment type="catalytic activity">
    <reaction evidence="14">
        <text>(2R,3S)-3-isopropylmalate + NAD(+) = 4-methyl-2-oxopentanoate + CO2 + NADH</text>
        <dbReference type="Rhea" id="RHEA:32271"/>
        <dbReference type="ChEBI" id="CHEBI:16526"/>
        <dbReference type="ChEBI" id="CHEBI:17865"/>
        <dbReference type="ChEBI" id="CHEBI:35121"/>
        <dbReference type="ChEBI" id="CHEBI:57540"/>
        <dbReference type="ChEBI" id="CHEBI:57945"/>
        <dbReference type="EC" id="1.1.1.85"/>
    </reaction>
</comment>
<dbReference type="PROSITE" id="PS00470">
    <property type="entry name" value="IDH_IMDH"/>
    <property type="match status" value="1"/>
</dbReference>
<evidence type="ECO:0000256" key="2">
    <source>
        <dbReference type="ARBA" id="ARBA00004496"/>
    </source>
</evidence>
<dbReference type="Pfam" id="PF00180">
    <property type="entry name" value="Iso_dh"/>
    <property type="match status" value="1"/>
</dbReference>
<comment type="cofactor">
    <cofactor evidence="1">
        <name>Mn(2+)</name>
        <dbReference type="ChEBI" id="CHEBI:29035"/>
    </cofactor>
</comment>
<dbReference type="InterPro" id="IPR024084">
    <property type="entry name" value="IsoPropMal-DH-like_dom"/>
</dbReference>
<keyword evidence="10" id="KW-0460">Magnesium</keyword>
<comment type="cofactor">
    <cofactor evidence="14">
        <name>Mg(2+)</name>
        <dbReference type="ChEBI" id="CHEBI:18420"/>
    </cofactor>
    <cofactor evidence="14">
        <name>Mn(2+)</name>
        <dbReference type="ChEBI" id="CHEBI:29035"/>
    </cofactor>
    <text evidence="14">Binds 1 Mg(2+) or Mn(2+) ion per subunit.</text>
</comment>
<feature type="domain" description="Isopropylmalate dehydrogenase-like" evidence="15">
    <location>
        <begin position="44"/>
        <end position="393"/>
    </location>
</feature>
<keyword evidence="6 14" id="KW-0432">Leucine biosynthesis</keyword>
<evidence type="ECO:0000256" key="14">
    <source>
        <dbReference type="RuleBase" id="RU004445"/>
    </source>
</evidence>
<keyword evidence="11" id="KW-0560">Oxidoreductase</keyword>
<dbReference type="Gene3D" id="3.40.718.10">
    <property type="entry name" value="Isopropylmalate Dehydrogenase"/>
    <property type="match status" value="1"/>
</dbReference>
<name>A0A061S4W3_9CHLO</name>
<dbReference type="GO" id="GO:0005829">
    <property type="term" value="C:cytosol"/>
    <property type="evidence" value="ECO:0007669"/>
    <property type="project" value="TreeGrafter"/>
</dbReference>
<comment type="similarity">
    <text evidence="3">Belongs to the isocitrate and isopropylmalate dehydrogenases family. LeuB type 1 subfamily.</text>
</comment>
<dbReference type="GO" id="GO:0009098">
    <property type="term" value="P:L-leucine biosynthetic process"/>
    <property type="evidence" value="ECO:0007669"/>
    <property type="project" value="UniProtKB-UniPathway"/>
</dbReference>
<dbReference type="InterPro" id="IPR019818">
    <property type="entry name" value="IsoCit/isopropylmalate_DH_CS"/>
</dbReference>
<evidence type="ECO:0000256" key="4">
    <source>
        <dbReference type="ARBA" id="ARBA00011738"/>
    </source>
</evidence>
<comment type="pathway">
    <text evidence="14">Amino-acid biosynthesis; L-leucine biosynthesis; L-leucine from 3-methyl-2-oxobutanoate: step 3/4.</text>
</comment>
<evidence type="ECO:0000256" key="5">
    <source>
        <dbReference type="ARBA" id="ARBA00013101"/>
    </source>
</evidence>
<sequence>MAPFAMPSIQIRKCSVGKGLLGASRCVSPGAARENRMCCCATKRIALLPGDGIGPEITDATVKVLKAAGKIHGHDFEFEEALIGGAAIDATGNPFPEESLKVCLSSDAVLLSAIGGYKWDSLPPKQRPERGLLSLRSGLNAFANLRPAEVFPQLAEASTLKREVVEDVDIMIVRELVGDVYFGEPRGIETDASGERRGFNTMVYSESEIRRIAKVAFETARVRDKRLCSVEKSNVLEVSMLWKEVVTEMAKDYPDVELSHMYVDNAAMQLIRSPRSFDTIVTGNIFGDILSDAASMLTGSLGMLPSASISGDGPGIFEPVHGSAPDIAGQDKANPMAMVLSAAMMCRYGLGMPEVSDALRAAVIAALDAGYRTGDLMSEGKTLVGCAQMGDILTKFVEEPATV</sequence>
<dbReference type="UniPathway" id="UPA00048">
    <property type="reaction ID" value="UER00072"/>
</dbReference>
<evidence type="ECO:0000256" key="13">
    <source>
        <dbReference type="ARBA" id="ARBA00023304"/>
    </source>
</evidence>
<dbReference type="GO" id="GO:0000287">
    <property type="term" value="F:magnesium ion binding"/>
    <property type="evidence" value="ECO:0007669"/>
    <property type="project" value="InterPro"/>
</dbReference>
<keyword evidence="12 14" id="KW-0520">NAD</keyword>
<evidence type="ECO:0000256" key="7">
    <source>
        <dbReference type="ARBA" id="ARBA00022490"/>
    </source>
</evidence>
<dbReference type="HAMAP" id="MF_01033">
    <property type="entry name" value="LeuB_type1"/>
    <property type="match status" value="1"/>
</dbReference>
<evidence type="ECO:0000256" key="10">
    <source>
        <dbReference type="ARBA" id="ARBA00022842"/>
    </source>
</evidence>
<keyword evidence="9 14" id="KW-0479">Metal-binding</keyword>
<dbReference type="SMART" id="SM01329">
    <property type="entry name" value="Iso_dh"/>
    <property type="match status" value="1"/>
</dbReference>
<comment type="function">
    <text evidence="14">Catalyzes the oxidation of 3-carboxy-2-hydroxy-4-methylpentanoate (3-isopropylmalate) to 3-carboxy-4-methyl-2-oxopentanoate. The product decarboxylates to 4-methyl-2 oxopentanoate.</text>
</comment>